<evidence type="ECO:0000313" key="3">
    <source>
        <dbReference type="Proteomes" id="UP000032250"/>
    </source>
</evidence>
<dbReference type="EMBL" id="JXSU01000008">
    <property type="protein sequence ID" value="KIS22212.1"/>
    <property type="molecule type" value="Genomic_DNA"/>
</dbReference>
<dbReference type="GO" id="GO:0005829">
    <property type="term" value="C:cytosol"/>
    <property type="evidence" value="ECO:0007669"/>
    <property type="project" value="TreeGrafter"/>
</dbReference>
<dbReference type="RefSeq" id="WP_003483218.1">
    <property type="nucleotide sequence ID" value="NZ_JXSU01000008.1"/>
</dbReference>
<organism evidence="2 3">
    <name type="scientific">Clostridium botulinum B2 450</name>
    <dbReference type="NCBI Taxonomy" id="1379739"/>
    <lineage>
        <taxon>Bacteria</taxon>
        <taxon>Bacillati</taxon>
        <taxon>Bacillota</taxon>
        <taxon>Clostridia</taxon>
        <taxon>Eubacteriales</taxon>
        <taxon>Clostridiaceae</taxon>
        <taxon>Clostridium</taxon>
    </lineage>
</organism>
<comment type="caution">
    <text evidence="2">The sequence shown here is derived from an EMBL/GenBank/DDBJ whole genome shotgun (WGS) entry which is preliminary data.</text>
</comment>
<dbReference type="InterPro" id="IPR000905">
    <property type="entry name" value="Gcp-like_dom"/>
</dbReference>
<dbReference type="CDD" id="cd24032">
    <property type="entry name" value="ASKHA_NBD_TsaB"/>
    <property type="match status" value="1"/>
</dbReference>
<dbReference type="GO" id="GO:0008233">
    <property type="term" value="F:peptidase activity"/>
    <property type="evidence" value="ECO:0007669"/>
    <property type="project" value="UniProtKB-KW"/>
</dbReference>
<evidence type="ECO:0000259" key="1">
    <source>
        <dbReference type="Pfam" id="PF00814"/>
    </source>
</evidence>
<keyword evidence="2" id="KW-0378">Hydrolase</keyword>
<proteinExistence type="predicted"/>
<dbReference type="AlphaFoldDB" id="A0A0D1BQW2"/>
<sequence length="237" mass="26464">MKILSIDSATECASCSVLDEDKLYGEINFNYKKQHSTILINMIDTLLKNINCDISSIDAFVISKGPGSFTGLRIGAATVKGLSQGTKKPFVSISSLDSLAFNLAFAEGIICPILDALRGNVYTSLYKFENHKLERLMDYNVISIEELINILKSKNEPITFIGDGIFKFKDTILSNMDNVKFAPTHLNLARSSSLGELGLHLLKEGHKDDIYTFAPLYIRKSQAEREYEKKIGMKNHE</sequence>
<dbReference type="PANTHER" id="PTHR11735:SF11">
    <property type="entry name" value="TRNA THREONYLCARBAMOYLADENOSINE BIOSYNTHESIS PROTEIN TSAB"/>
    <property type="match status" value="1"/>
</dbReference>
<dbReference type="InterPro" id="IPR022496">
    <property type="entry name" value="T6A_TsaB"/>
</dbReference>
<dbReference type="InterPro" id="IPR043129">
    <property type="entry name" value="ATPase_NBD"/>
</dbReference>
<dbReference type="SUPFAM" id="SSF53067">
    <property type="entry name" value="Actin-like ATPase domain"/>
    <property type="match status" value="2"/>
</dbReference>
<dbReference type="HOGENOM" id="CLU_064886_0_0_9"/>
<name>A0A0D1BQW2_CLOBO</name>
<dbReference type="Proteomes" id="UP000032250">
    <property type="component" value="Unassembled WGS sequence"/>
</dbReference>
<feature type="domain" description="Gcp-like" evidence="1">
    <location>
        <begin position="32"/>
        <end position="226"/>
    </location>
</feature>
<dbReference type="Gene3D" id="3.30.420.40">
    <property type="match status" value="2"/>
</dbReference>
<protein>
    <submittedName>
        <fullName evidence="2">Glycoprotease</fullName>
    </submittedName>
</protein>
<evidence type="ECO:0000313" key="2">
    <source>
        <dbReference type="EMBL" id="KIS22212.1"/>
    </source>
</evidence>
<dbReference type="NCBIfam" id="TIGR03725">
    <property type="entry name" value="T6A_YeaZ"/>
    <property type="match status" value="1"/>
</dbReference>
<gene>
    <name evidence="2" type="ORF">N495_17285</name>
</gene>
<dbReference type="PANTHER" id="PTHR11735">
    <property type="entry name" value="TRNA N6-ADENOSINE THREONYLCARBAMOYLTRANSFERASE"/>
    <property type="match status" value="1"/>
</dbReference>
<reference evidence="2 3" key="1">
    <citation type="submission" date="2014-06" db="EMBL/GenBank/DDBJ databases">
        <title>Genome characterization of distinct group I Clostridium botulinum lineages.</title>
        <authorList>
            <person name="Giordani F."/>
            <person name="Anselmo A."/>
            <person name="Fillo S."/>
            <person name="Palozzi A.M."/>
            <person name="Fortunato A."/>
            <person name="Gentile B."/>
            <person name="Ciammaruconi A."/>
            <person name="Anniballi F."/>
            <person name="De Medici D."/>
            <person name="Lista F."/>
        </authorList>
    </citation>
    <scope>NUCLEOTIDE SEQUENCE [LARGE SCALE GENOMIC DNA]</scope>
    <source>
        <strain evidence="2 3">B2 450</strain>
    </source>
</reference>
<dbReference type="Pfam" id="PF00814">
    <property type="entry name" value="TsaD"/>
    <property type="match status" value="1"/>
</dbReference>
<dbReference type="GO" id="GO:0002949">
    <property type="term" value="P:tRNA threonylcarbamoyladenosine modification"/>
    <property type="evidence" value="ECO:0007669"/>
    <property type="project" value="InterPro"/>
</dbReference>
<dbReference type="OrthoDB" id="9784166at2"/>
<dbReference type="GO" id="GO:0006508">
    <property type="term" value="P:proteolysis"/>
    <property type="evidence" value="ECO:0007669"/>
    <property type="project" value="UniProtKB-KW"/>
</dbReference>
<dbReference type="PATRIC" id="fig|1379739.3.peg.3836"/>
<accession>A0A0D1BQW2</accession>
<keyword evidence="2" id="KW-0645">Protease</keyword>